<dbReference type="SUPFAM" id="SSF47323">
    <property type="entry name" value="Anticodon-binding domain of a subclass of class I aminoacyl-tRNA synthetases"/>
    <property type="match status" value="1"/>
</dbReference>
<keyword evidence="8 13" id="KW-0648">Protein biosynthesis</keyword>
<dbReference type="Gene3D" id="1.10.730.10">
    <property type="entry name" value="Isoleucyl-tRNA Synthetase, Domain 1"/>
    <property type="match status" value="1"/>
</dbReference>
<comment type="catalytic activity">
    <reaction evidence="11">
        <text>tRNA(Arg) + L-arginine + ATP = L-arginyl-tRNA(Arg) + AMP + diphosphate</text>
        <dbReference type="Rhea" id="RHEA:20301"/>
        <dbReference type="Rhea" id="RHEA-COMP:9658"/>
        <dbReference type="Rhea" id="RHEA-COMP:9673"/>
        <dbReference type="ChEBI" id="CHEBI:30616"/>
        <dbReference type="ChEBI" id="CHEBI:32682"/>
        <dbReference type="ChEBI" id="CHEBI:33019"/>
        <dbReference type="ChEBI" id="CHEBI:78442"/>
        <dbReference type="ChEBI" id="CHEBI:78513"/>
        <dbReference type="ChEBI" id="CHEBI:456215"/>
        <dbReference type="EC" id="6.1.1.19"/>
    </reaction>
</comment>
<dbReference type="Pfam" id="PF05746">
    <property type="entry name" value="DALR_1"/>
    <property type="match status" value="1"/>
</dbReference>
<dbReference type="Pfam" id="PF03485">
    <property type="entry name" value="Arg_tRNA_synt_N"/>
    <property type="match status" value="1"/>
</dbReference>
<keyword evidence="9 13" id="KW-0030">Aminoacyl-tRNA synthetase</keyword>
<dbReference type="AlphaFoldDB" id="A0A7E4VDA7"/>
<comment type="subcellular location">
    <subcellularLocation>
        <location evidence="1">Cytoplasm</location>
        <location evidence="1">Cytosol</location>
    </subcellularLocation>
</comment>
<dbReference type="InterPro" id="IPR005148">
    <property type="entry name" value="Arg-tRNA-synth_N"/>
</dbReference>
<evidence type="ECO:0000256" key="11">
    <source>
        <dbReference type="ARBA" id="ARBA00049339"/>
    </source>
</evidence>
<dbReference type="GO" id="GO:0004814">
    <property type="term" value="F:arginine-tRNA ligase activity"/>
    <property type="evidence" value="ECO:0007669"/>
    <property type="project" value="UniProtKB-EC"/>
</dbReference>
<name>A0A7E4VDA7_PANRE</name>
<reference evidence="16" key="1">
    <citation type="journal article" date="2013" name="Genetics">
        <title>The draft genome and transcriptome of Panagrellus redivivus are shaped by the harsh demands of a free-living lifestyle.</title>
        <authorList>
            <person name="Srinivasan J."/>
            <person name="Dillman A.R."/>
            <person name="Macchietto M.G."/>
            <person name="Heikkinen L."/>
            <person name="Lakso M."/>
            <person name="Fracchia K.M."/>
            <person name="Antoshechkin I."/>
            <person name="Mortazavi A."/>
            <person name="Wong G."/>
            <person name="Sternberg P.W."/>
        </authorList>
    </citation>
    <scope>NUCLEOTIDE SEQUENCE [LARGE SCALE GENOMIC DNA]</scope>
    <source>
        <strain evidence="16">MT8872</strain>
    </source>
</reference>
<dbReference type="PROSITE" id="PS00178">
    <property type="entry name" value="AA_TRNA_LIGASE_I"/>
    <property type="match status" value="1"/>
</dbReference>
<dbReference type="InterPro" id="IPR009080">
    <property type="entry name" value="tRNAsynth_Ia_anticodon-bd"/>
</dbReference>
<evidence type="ECO:0000256" key="12">
    <source>
        <dbReference type="ARBA" id="ARBA00071644"/>
    </source>
</evidence>
<dbReference type="CDD" id="cd00671">
    <property type="entry name" value="ArgRS_core"/>
    <property type="match status" value="1"/>
</dbReference>
<evidence type="ECO:0000313" key="17">
    <source>
        <dbReference type="WBParaSite" id="Pan_g19101.t1"/>
    </source>
</evidence>
<dbReference type="InterPro" id="IPR014729">
    <property type="entry name" value="Rossmann-like_a/b/a_fold"/>
</dbReference>
<protein>
    <recommendedName>
        <fullName evidence="12">Probable arginine--tRNA ligase, cytoplasmic</fullName>
        <ecNumber evidence="3">6.1.1.19</ecNumber>
    </recommendedName>
    <alternativeName>
        <fullName evidence="10">Arginyl-tRNA synthetase</fullName>
    </alternativeName>
</protein>
<dbReference type="PRINTS" id="PR01038">
    <property type="entry name" value="TRNASYNTHARG"/>
</dbReference>
<dbReference type="Proteomes" id="UP000492821">
    <property type="component" value="Unassembled WGS sequence"/>
</dbReference>
<evidence type="ECO:0000256" key="4">
    <source>
        <dbReference type="ARBA" id="ARBA00022490"/>
    </source>
</evidence>
<dbReference type="GO" id="GO:0005829">
    <property type="term" value="C:cytosol"/>
    <property type="evidence" value="ECO:0007669"/>
    <property type="project" value="UniProtKB-SubCell"/>
</dbReference>
<dbReference type="NCBIfam" id="TIGR00456">
    <property type="entry name" value="argS"/>
    <property type="match status" value="1"/>
</dbReference>
<evidence type="ECO:0000256" key="2">
    <source>
        <dbReference type="ARBA" id="ARBA00005594"/>
    </source>
</evidence>
<dbReference type="FunFam" id="3.30.1360.70:FF:000002">
    <property type="entry name" value="arginine--tRNA ligase, cytoplasmic"/>
    <property type="match status" value="1"/>
</dbReference>
<feature type="domain" description="Arginyl tRNA synthetase N-terminal" evidence="15">
    <location>
        <begin position="103"/>
        <end position="191"/>
    </location>
</feature>
<keyword evidence="7 13" id="KW-0067">ATP-binding</keyword>
<evidence type="ECO:0000256" key="5">
    <source>
        <dbReference type="ARBA" id="ARBA00022598"/>
    </source>
</evidence>
<keyword evidence="6 13" id="KW-0547">Nucleotide-binding</keyword>
<evidence type="ECO:0000256" key="9">
    <source>
        <dbReference type="ARBA" id="ARBA00023146"/>
    </source>
</evidence>
<evidence type="ECO:0000256" key="10">
    <source>
        <dbReference type="ARBA" id="ARBA00033033"/>
    </source>
</evidence>
<dbReference type="GO" id="GO:0017101">
    <property type="term" value="C:aminoacyl-tRNA synthetase multienzyme complex"/>
    <property type="evidence" value="ECO:0007669"/>
    <property type="project" value="UniProtKB-ARBA"/>
</dbReference>
<dbReference type="GO" id="GO:0006420">
    <property type="term" value="P:arginyl-tRNA aminoacylation"/>
    <property type="evidence" value="ECO:0007669"/>
    <property type="project" value="InterPro"/>
</dbReference>
<dbReference type="InterPro" id="IPR008909">
    <property type="entry name" value="DALR_anticod-bd"/>
</dbReference>
<dbReference type="InterPro" id="IPR001412">
    <property type="entry name" value="aa-tRNA-synth_I_CS"/>
</dbReference>
<dbReference type="InterPro" id="IPR001278">
    <property type="entry name" value="Arg-tRNA-ligase"/>
</dbReference>
<evidence type="ECO:0000256" key="7">
    <source>
        <dbReference type="ARBA" id="ARBA00022840"/>
    </source>
</evidence>
<evidence type="ECO:0000259" key="14">
    <source>
        <dbReference type="SMART" id="SM00836"/>
    </source>
</evidence>
<dbReference type="Gene3D" id="3.30.1360.70">
    <property type="entry name" value="Arginyl tRNA synthetase N-terminal domain"/>
    <property type="match status" value="1"/>
</dbReference>
<comment type="similarity">
    <text evidence="2 13">Belongs to the class-I aminoacyl-tRNA synthetase family.</text>
</comment>
<dbReference type="SMART" id="SM00836">
    <property type="entry name" value="DALR_1"/>
    <property type="match status" value="1"/>
</dbReference>
<dbReference type="GO" id="GO:0005524">
    <property type="term" value="F:ATP binding"/>
    <property type="evidence" value="ECO:0007669"/>
    <property type="project" value="UniProtKB-KW"/>
</dbReference>
<evidence type="ECO:0000256" key="13">
    <source>
        <dbReference type="RuleBase" id="RU363038"/>
    </source>
</evidence>
<feature type="domain" description="DALR anticodon binding" evidence="14">
    <location>
        <begin position="558"/>
        <end position="685"/>
    </location>
</feature>
<dbReference type="FunFam" id="1.10.730.10:FF:000064">
    <property type="entry name" value="Probable arginine--tRNA ligase, cytoplasmic"/>
    <property type="match status" value="1"/>
</dbReference>
<dbReference type="InterPro" id="IPR036695">
    <property type="entry name" value="Arg-tRNA-synth_N_sf"/>
</dbReference>
<keyword evidence="16" id="KW-1185">Reference proteome</keyword>
<evidence type="ECO:0000256" key="6">
    <source>
        <dbReference type="ARBA" id="ARBA00022741"/>
    </source>
</evidence>
<accession>A0A7E4VDA7</accession>
<proteinExistence type="inferred from homology"/>
<dbReference type="HAMAP" id="MF_00123">
    <property type="entry name" value="Arg_tRNA_synth"/>
    <property type="match status" value="1"/>
</dbReference>
<evidence type="ECO:0000256" key="8">
    <source>
        <dbReference type="ARBA" id="ARBA00022917"/>
    </source>
</evidence>
<evidence type="ECO:0000256" key="1">
    <source>
        <dbReference type="ARBA" id="ARBA00004514"/>
    </source>
</evidence>
<keyword evidence="5 13" id="KW-0436">Ligase</keyword>
<dbReference type="WBParaSite" id="Pan_g19101.t1">
    <property type="protein sequence ID" value="Pan_g19101.t1"/>
    <property type="gene ID" value="Pan_g19101"/>
</dbReference>
<dbReference type="SMART" id="SM01016">
    <property type="entry name" value="Arg_tRNA_synt_N"/>
    <property type="match status" value="1"/>
</dbReference>
<dbReference type="InterPro" id="IPR035684">
    <property type="entry name" value="ArgRS_core"/>
</dbReference>
<dbReference type="SUPFAM" id="SSF55190">
    <property type="entry name" value="Arginyl-tRNA synthetase (ArgRS), N-terminal 'additional' domain"/>
    <property type="match status" value="1"/>
</dbReference>
<evidence type="ECO:0000256" key="3">
    <source>
        <dbReference type="ARBA" id="ARBA00012837"/>
    </source>
</evidence>
<dbReference type="PANTHER" id="PTHR11956">
    <property type="entry name" value="ARGINYL-TRNA SYNTHETASE"/>
    <property type="match status" value="1"/>
</dbReference>
<dbReference type="EC" id="6.1.1.19" evidence="3"/>
<reference evidence="17" key="2">
    <citation type="submission" date="2020-10" db="UniProtKB">
        <authorList>
            <consortium name="WormBaseParasite"/>
        </authorList>
    </citation>
    <scope>IDENTIFICATION</scope>
</reference>
<dbReference type="FunFam" id="3.40.50.620:FF:000084">
    <property type="entry name" value="arginine--tRNA ligase, cytoplasmic"/>
    <property type="match status" value="1"/>
</dbReference>
<organism evidence="16 17">
    <name type="scientific">Panagrellus redivivus</name>
    <name type="common">Microworm</name>
    <dbReference type="NCBI Taxonomy" id="6233"/>
    <lineage>
        <taxon>Eukaryota</taxon>
        <taxon>Metazoa</taxon>
        <taxon>Ecdysozoa</taxon>
        <taxon>Nematoda</taxon>
        <taxon>Chromadorea</taxon>
        <taxon>Rhabditida</taxon>
        <taxon>Tylenchina</taxon>
        <taxon>Panagrolaimomorpha</taxon>
        <taxon>Panagrolaimoidea</taxon>
        <taxon>Panagrolaimidae</taxon>
        <taxon>Panagrellus</taxon>
    </lineage>
</organism>
<evidence type="ECO:0000313" key="16">
    <source>
        <dbReference type="Proteomes" id="UP000492821"/>
    </source>
</evidence>
<evidence type="ECO:0000259" key="15">
    <source>
        <dbReference type="SMART" id="SM01016"/>
    </source>
</evidence>
<sequence>MSNSDGHFTAEDAARVRLNEYNELYEKLAHQLQSLQAGTPDEELLDHLPAFKASLATNNKLKYRLEVLKKSVDAMPPPAKKTKKAAPKINYVTVEDYGDSIVSRLREIFAKAQATAYPTAPVFPVVVTETSNPKFGDYQCNSALGLSKLLKTVNINEAPPVVAKKIVAAVEKGDLIKELEVAGPGFINVHLQHDFIGAHVGSILTAGVSSPKITKRKAVVDFSAPNIAKEMHVGHLRSTIIGDSICRLLEFVGFDVARINHVGDWGTQFGMLVAHLQDTFPNYLVETPPIADLQSFYKESKQRFDADKTFKARAYECVVKLQNFDEDIVKGWKLICDVSRADFNRIYQRLDVTIIERGESFYQQRMIDVVAELDAAGVLKTEEGRRLMFPTDCTIPLTVVKSDGGFTYDTSDMATIKHRIFEEKADWLLYVVDAGQSLHLETIYAAARDLGYYTPEEKRVQHIGFGLVLGEDKKKFRTRAGDTVRLTELLDEGVKRSEEKLREKGRHEVLNEAELAAAKEAVAYGCIKYADLSHNRINDYVFSFDRMLDDRGNTAVYLLYCYARIRSIARNAGLTRKDLNEKLAAQNGVIQLKHEAEVRLGKQILKFADTLLLVLDTLLLNTLCEYVYTLSTVYTDFYGFCQVITKDKEGKIESIDYNRLALCEATADTMAACFKILGIRTLEKI</sequence>
<dbReference type="Gene3D" id="3.40.50.620">
    <property type="entry name" value="HUPs"/>
    <property type="match status" value="1"/>
</dbReference>
<dbReference type="PANTHER" id="PTHR11956:SF5">
    <property type="entry name" value="ARGININE--TRNA LIGASE, CYTOPLASMIC"/>
    <property type="match status" value="1"/>
</dbReference>
<dbReference type="SUPFAM" id="SSF52374">
    <property type="entry name" value="Nucleotidylyl transferase"/>
    <property type="match status" value="1"/>
</dbReference>
<dbReference type="Pfam" id="PF00750">
    <property type="entry name" value="tRNA-synt_1d"/>
    <property type="match status" value="1"/>
</dbReference>
<keyword evidence="4" id="KW-0963">Cytoplasm</keyword>